<gene>
    <name evidence="3" type="ORF">J2W68_002594</name>
</gene>
<dbReference type="InterPro" id="IPR006076">
    <property type="entry name" value="FAD-dep_OxRdtase"/>
</dbReference>
<sequence length="415" mass="45278">MNARDDVLIVGGGVIGLASGIALLQAGRSVRVLEAATAGSGSSHGNCGTITPSHAAPLAAPGTVAKALRWMLMPDAPFRVSPRVDPVLWRWMIGFARHCNRPDWLRAMHARSTILEASRAAFPDWLDALGIDCEFEASGVDYVYRDRADFDAFEDEATQLRALGVAVERIDGADYLRQEPALREGVVGAIRFPGDARLRPDRYVAGLAQAFRALGGELVEHCEVRSIEDTGDDVRVDTSQGVLSGRDLLLATGAWSPLLAKSLRLRVPVQPGKGYSITYSRPSIVPRRPMVLHERSVCVTVWDSGFRLGSTMEFSGYDRSLNRVRLDALERAAREYLHEPVGPVREEEWYGWRPVSIDDVPILGPAPGHRHLWLATGHGMLGVSMSVATGQLMSDLICGHAPRFDPAPYAPARFA</sequence>
<evidence type="ECO:0000259" key="2">
    <source>
        <dbReference type="Pfam" id="PF01266"/>
    </source>
</evidence>
<dbReference type="SUPFAM" id="SSF54373">
    <property type="entry name" value="FAD-linked reductases, C-terminal domain"/>
    <property type="match status" value="1"/>
</dbReference>
<dbReference type="Gene3D" id="3.50.50.60">
    <property type="entry name" value="FAD/NAD(P)-binding domain"/>
    <property type="match status" value="2"/>
</dbReference>
<protein>
    <submittedName>
        <fullName evidence="3">D-amino-acid dehydrogenase</fullName>
        <ecNumber evidence="3">1.4.99.-</ecNumber>
    </submittedName>
</protein>
<dbReference type="Pfam" id="PF01266">
    <property type="entry name" value="DAO"/>
    <property type="match status" value="1"/>
</dbReference>
<dbReference type="Gene3D" id="3.30.9.10">
    <property type="entry name" value="D-Amino Acid Oxidase, subunit A, domain 2"/>
    <property type="match status" value="1"/>
</dbReference>
<name>A0ABU1XYJ8_9GAMM</name>
<evidence type="ECO:0000313" key="4">
    <source>
        <dbReference type="Proteomes" id="UP001256588"/>
    </source>
</evidence>
<dbReference type="EC" id="1.4.99.-" evidence="3"/>
<accession>A0ABU1XYJ8</accession>
<organism evidence="3 4">
    <name type="scientific">Luteimonas terrae</name>
    <dbReference type="NCBI Taxonomy" id="1530191"/>
    <lineage>
        <taxon>Bacteria</taxon>
        <taxon>Pseudomonadati</taxon>
        <taxon>Pseudomonadota</taxon>
        <taxon>Gammaproteobacteria</taxon>
        <taxon>Lysobacterales</taxon>
        <taxon>Lysobacteraceae</taxon>
        <taxon>Luteimonas</taxon>
    </lineage>
</organism>
<dbReference type="PANTHER" id="PTHR13847:SF289">
    <property type="entry name" value="GLYCINE OXIDASE"/>
    <property type="match status" value="1"/>
</dbReference>
<dbReference type="Proteomes" id="UP001256588">
    <property type="component" value="Unassembled WGS sequence"/>
</dbReference>
<evidence type="ECO:0000313" key="3">
    <source>
        <dbReference type="EMBL" id="MDR7193857.1"/>
    </source>
</evidence>
<dbReference type="PANTHER" id="PTHR13847">
    <property type="entry name" value="SARCOSINE DEHYDROGENASE-RELATED"/>
    <property type="match status" value="1"/>
</dbReference>
<comment type="caution">
    <text evidence="3">The sequence shown here is derived from an EMBL/GenBank/DDBJ whole genome shotgun (WGS) entry which is preliminary data.</text>
</comment>
<dbReference type="EMBL" id="JAVDWO010000010">
    <property type="protein sequence ID" value="MDR7193857.1"/>
    <property type="molecule type" value="Genomic_DNA"/>
</dbReference>
<dbReference type="InterPro" id="IPR036188">
    <property type="entry name" value="FAD/NAD-bd_sf"/>
</dbReference>
<evidence type="ECO:0000256" key="1">
    <source>
        <dbReference type="ARBA" id="ARBA00023002"/>
    </source>
</evidence>
<dbReference type="RefSeq" id="WP_310236489.1">
    <property type="nucleotide sequence ID" value="NZ_JAVDWO010000010.1"/>
</dbReference>
<proteinExistence type="predicted"/>
<dbReference type="GO" id="GO:0016491">
    <property type="term" value="F:oxidoreductase activity"/>
    <property type="evidence" value="ECO:0007669"/>
    <property type="project" value="UniProtKB-KW"/>
</dbReference>
<reference evidence="3 4" key="1">
    <citation type="submission" date="2023-07" db="EMBL/GenBank/DDBJ databases">
        <title>Sorghum-associated microbial communities from plants grown in Nebraska, USA.</title>
        <authorList>
            <person name="Schachtman D."/>
        </authorList>
    </citation>
    <scope>NUCLEOTIDE SEQUENCE [LARGE SCALE GENOMIC DNA]</scope>
    <source>
        <strain evidence="3 4">4099</strain>
    </source>
</reference>
<feature type="domain" description="FAD dependent oxidoreductase" evidence="2">
    <location>
        <begin position="6"/>
        <end position="396"/>
    </location>
</feature>
<keyword evidence="4" id="KW-1185">Reference proteome</keyword>
<dbReference type="SUPFAM" id="SSF51905">
    <property type="entry name" value="FAD/NAD(P)-binding domain"/>
    <property type="match status" value="1"/>
</dbReference>
<keyword evidence="1 3" id="KW-0560">Oxidoreductase</keyword>